<name>A0ABX7Q648_9BACT</name>
<proteinExistence type="predicted"/>
<feature type="domain" description="3-octaprenyl-4-hydroxybenzoate carboxy-lyase-like Rift-related" evidence="1">
    <location>
        <begin position="126"/>
        <end position="317"/>
    </location>
</feature>
<dbReference type="Pfam" id="PF01977">
    <property type="entry name" value="UbiD"/>
    <property type="match status" value="1"/>
</dbReference>
<evidence type="ECO:0000313" key="5">
    <source>
        <dbReference type="Proteomes" id="UP000663651"/>
    </source>
</evidence>
<dbReference type="RefSeq" id="WP_207164696.1">
    <property type="nucleotide sequence ID" value="NZ_CP071382.1"/>
</dbReference>
<feature type="domain" description="3-octaprenyl-4-hydroxybenzoate carboxy-lyase-like N-terminal" evidence="2">
    <location>
        <begin position="11"/>
        <end position="85"/>
    </location>
</feature>
<dbReference type="PANTHER" id="PTHR30108:SF17">
    <property type="entry name" value="FERULIC ACID DECARBOXYLASE 1"/>
    <property type="match status" value="1"/>
</dbReference>
<dbReference type="Proteomes" id="UP000663651">
    <property type="component" value="Chromosome"/>
</dbReference>
<evidence type="ECO:0000259" key="1">
    <source>
        <dbReference type="Pfam" id="PF01977"/>
    </source>
</evidence>
<dbReference type="PANTHER" id="PTHR30108">
    <property type="entry name" value="3-OCTAPRENYL-4-HYDROXYBENZOATE CARBOXY-LYASE-RELATED"/>
    <property type="match status" value="1"/>
</dbReference>
<dbReference type="Pfam" id="PF20695">
    <property type="entry name" value="UbiD_N"/>
    <property type="match status" value="1"/>
</dbReference>
<evidence type="ECO:0000259" key="2">
    <source>
        <dbReference type="Pfam" id="PF20695"/>
    </source>
</evidence>
<dbReference type="Pfam" id="PF20696">
    <property type="entry name" value="UbiD_C"/>
    <property type="match status" value="1"/>
</dbReference>
<keyword evidence="5" id="KW-1185">Reference proteome</keyword>
<sequence length="472" mass="51192">MGFDTLHDFLGELERFGELHRVQAEVDPLLEVAAVTGRVSRLPGGGPALLFERVKGAAVPVATNLFGSFSRMALALGVPSLDALSGRMEELLAQLPPDQAALGLAALPHLDEFRRFAPVVTGGGGCRDVVEDAPDLGRYPFLQSWPGDGGRFITLPQVFTSDPESGAPNCGMYRVRIFNGNRVGIHWYAGSGAELHWREYRERGERMPVAVALGGDPAAMVAATLPLPGNVDEMQFAGWLRGSPLEMVRCRTNSLLVPAGAEMVIEGFIEPGETAPDGPFGNHTGFYMPSAQVPVVRVACITRRSDCICPATVVGPPPAEDCFMAKAAERLFLPLVRRRWPGITDINFPLEWIFHGGAVISVSAAGEGDVRRLVDEACAAGMLGSARIVVVVNDDIDVRDLPRVAWRVMNMADWRSDLFVDEGRGTPPLPWLGGRLFIDATRKGPGPPVFPEIAMDGSVERRVEERWKEYGF</sequence>
<dbReference type="NCBIfam" id="TIGR00148">
    <property type="entry name" value="UbiD family decarboxylase"/>
    <property type="match status" value="1"/>
</dbReference>
<dbReference type="InterPro" id="IPR002830">
    <property type="entry name" value="UbiD"/>
</dbReference>
<reference evidence="4 5" key="1">
    <citation type="submission" date="2021-03" db="EMBL/GenBank/DDBJ databases">
        <title>Geobacter metallireducens gen. nov. sp. nov., a microorganism capable of coupling the complete oxidation of organic compounds to the reduction of iron and other metals.</title>
        <authorList>
            <person name="Li Y."/>
        </authorList>
    </citation>
    <scope>NUCLEOTIDE SEQUENCE [LARGE SCALE GENOMIC DNA]</scope>
    <source>
        <strain evidence="4 5">Jerry-YX</strain>
    </source>
</reference>
<dbReference type="EMBL" id="CP071382">
    <property type="protein sequence ID" value="QSV46918.1"/>
    <property type="molecule type" value="Genomic_DNA"/>
</dbReference>
<dbReference type="SUPFAM" id="SSF143968">
    <property type="entry name" value="UbiD C-terminal domain-like"/>
    <property type="match status" value="1"/>
</dbReference>
<dbReference type="InterPro" id="IPR048304">
    <property type="entry name" value="UbiD_Rift_dom"/>
</dbReference>
<protein>
    <submittedName>
        <fullName evidence="4">UbiD family decarboxylase</fullName>
    </submittedName>
</protein>
<feature type="domain" description="3-octaprenyl-4-hydroxybenzoate carboxy-lyase-like C-terminal" evidence="3">
    <location>
        <begin position="322"/>
        <end position="429"/>
    </location>
</feature>
<dbReference type="InterPro" id="IPR049383">
    <property type="entry name" value="UbiD-like_N"/>
</dbReference>
<evidence type="ECO:0000259" key="3">
    <source>
        <dbReference type="Pfam" id="PF20696"/>
    </source>
</evidence>
<dbReference type="SUPFAM" id="SSF50475">
    <property type="entry name" value="FMN-binding split barrel"/>
    <property type="match status" value="1"/>
</dbReference>
<organism evidence="4 5">
    <name type="scientific">Geobacter benzoatilyticus</name>
    <dbReference type="NCBI Taxonomy" id="2815309"/>
    <lineage>
        <taxon>Bacteria</taxon>
        <taxon>Pseudomonadati</taxon>
        <taxon>Thermodesulfobacteriota</taxon>
        <taxon>Desulfuromonadia</taxon>
        <taxon>Geobacterales</taxon>
        <taxon>Geobacteraceae</taxon>
        <taxon>Geobacter</taxon>
    </lineage>
</organism>
<evidence type="ECO:0000313" key="4">
    <source>
        <dbReference type="EMBL" id="QSV46918.1"/>
    </source>
</evidence>
<dbReference type="InterPro" id="IPR049381">
    <property type="entry name" value="UbiD-like_C"/>
</dbReference>
<dbReference type="Gene3D" id="3.40.1670.10">
    <property type="entry name" value="UbiD C-terminal domain-like"/>
    <property type="match status" value="1"/>
</dbReference>
<gene>
    <name evidence="4" type="ORF">JZM60_06540</name>
</gene>
<accession>A0ABX7Q648</accession>